<dbReference type="InterPro" id="IPR045040">
    <property type="entry name" value="PORR_fam"/>
</dbReference>
<keyword evidence="2" id="KW-1185">Reference proteome</keyword>
<dbReference type="GeneID" id="113719593"/>
<dbReference type="Pfam" id="PF11955">
    <property type="entry name" value="PORR"/>
    <property type="match status" value="1"/>
</dbReference>
<evidence type="ECO:0000259" key="1">
    <source>
        <dbReference type="Pfam" id="PF11955"/>
    </source>
</evidence>
<proteinExistence type="predicted"/>
<reference evidence="3" key="2">
    <citation type="submission" date="2025-08" db="UniProtKB">
        <authorList>
            <consortium name="RefSeq"/>
        </authorList>
    </citation>
    <scope>IDENTIFICATION</scope>
    <source>
        <tissue evidence="3">Leaves</tissue>
    </source>
</reference>
<gene>
    <name evidence="3" type="primary">LOC113719593</name>
</gene>
<dbReference type="RefSeq" id="XP_027100623.1">
    <property type="nucleotide sequence ID" value="XM_027244822.2"/>
</dbReference>
<dbReference type="GO" id="GO:0003723">
    <property type="term" value="F:RNA binding"/>
    <property type="evidence" value="ECO:0007669"/>
    <property type="project" value="InterPro"/>
</dbReference>
<name>A0A6P6VCE3_COFAR</name>
<evidence type="ECO:0000313" key="3">
    <source>
        <dbReference type="RefSeq" id="XP_027100623.1"/>
    </source>
</evidence>
<organism evidence="2 3">
    <name type="scientific">Coffea arabica</name>
    <name type="common">Arabian coffee</name>
    <dbReference type="NCBI Taxonomy" id="13443"/>
    <lineage>
        <taxon>Eukaryota</taxon>
        <taxon>Viridiplantae</taxon>
        <taxon>Streptophyta</taxon>
        <taxon>Embryophyta</taxon>
        <taxon>Tracheophyta</taxon>
        <taxon>Spermatophyta</taxon>
        <taxon>Magnoliopsida</taxon>
        <taxon>eudicotyledons</taxon>
        <taxon>Gunneridae</taxon>
        <taxon>Pentapetalae</taxon>
        <taxon>asterids</taxon>
        <taxon>lamiids</taxon>
        <taxon>Gentianales</taxon>
        <taxon>Rubiaceae</taxon>
        <taxon>Ixoroideae</taxon>
        <taxon>Gardenieae complex</taxon>
        <taxon>Bertiereae - Coffeeae clade</taxon>
        <taxon>Coffeeae</taxon>
        <taxon>Coffea</taxon>
    </lineage>
</organism>
<dbReference type="InterPro" id="IPR021099">
    <property type="entry name" value="PORR_domain"/>
</dbReference>
<feature type="domain" description="PORR" evidence="1">
    <location>
        <begin position="51"/>
        <end position="383"/>
    </location>
</feature>
<accession>A0A6P6VCE3</accession>
<evidence type="ECO:0000313" key="2">
    <source>
        <dbReference type="Proteomes" id="UP001652660"/>
    </source>
</evidence>
<dbReference type="AlphaFoldDB" id="A0A6P6VCE3"/>
<dbReference type="PANTHER" id="PTHR31476">
    <property type="entry name" value="PROTEIN WHAT'S THIS FACTOR 1 HOMOLOG, CHLOROPLASTIC"/>
    <property type="match status" value="1"/>
</dbReference>
<dbReference type="Proteomes" id="UP001652660">
    <property type="component" value="Chromosome 11e"/>
</dbReference>
<protein>
    <submittedName>
        <fullName evidence="3">Protein WHAT'S THIS FACTOR 9, mitochondrial-like isoform X1</fullName>
    </submittedName>
</protein>
<reference evidence="2" key="1">
    <citation type="journal article" date="2025" name="Foods">
        <title>Unveiling the Microbial Signatures of Arabica Coffee Cherries: Insights into Ripeness Specific Diversity, Functional Traits, and Implications for Quality and Safety.</title>
        <authorList>
            <consortium name="RefSeq"/>
            <person name="Tenea G.N."/>
            <person name="Cifuentes V."/>
            <person name="Reyes P."/>
            <person name="Cevallos-Vallejos M."/>
        </authorList>
    </citation>
    <scope>NUCLEOTIDE SEQUENCE [LARGE SCALE GENOMIC DNA]</scope>
</reference>
<dbReference type="OrthoDB" id="627307at2759"/>
<dbReference type="PANTHER" id="PTHR31476:SF13">
    <property type="entry name" value="PROTEIN WHAT'S THIS FACTOR 9, MITOCHONDRIAL"/>
    <property type="match status" value="1"/>
</dbReference>
<sequence>MPNQKGCARNLLQKIFFFSCQNSLHSLSNCRNLSHVFIQRRAYVDVYMDWKKDTYFESIESIHRSIELKPIIALKNCIVSASPQDYCIPISAVSKRGLELGIPFKVARFLRKYPSFFEEFEGPKYNLPWFKLTPTAIQLDKEEREVYEEHKNDIVDRLKKLILMSVGEQKVLPLKVIQGLQWYLGLPDEFLRHPESNLDGHFRIVEMGDELKGLAVGSDGNDGAMMSILQQNAMKKGVYAGGEREAIVFPLFPSKGLRLKRKISDWMNEFQRLPYVSPYEDSSDLKMDSDLSEKRVVGILHELLGLFVEHAAERKRLLCLRKCLGLPQKVHKAFERHPHMFYLSLRNKTCTVILKEAYREKSAIEAHPIANVRKKYINLMKESEIILKSRRVNNRATKNEANVNMKDLDCMDDDMTECCLRWNWHYCTQNVVATFTFNSPHEMASVDDSKESSRCSSMIWLHLVQSSVPG</sequence>